<dbReference type="PANTHER" id="PTHR30061:SF50">
    <property type="entry name" value="MALTOSE_MALTODEXTRIN-BINDING PERIPLASMIC PROTEIN"/>
    <property type="match status" value="1"/>
</dbReference>
<reference evidence="6 7" key="1">
    <citation type="journal article" date="2019" name="Anaerobe">
        <title>Detection of Robinsoniella peoriensis in multiple bone samples of a trauma patient.</title>
        <authorList>
            <person name="Schrottner P."/>
            <person name="Hartwich K."/>
            <person name="Bunk B."/>
            <person name="Schober I."/>
            <person name="Helbig S."/>
            <person name="Rudolph W.W."/>
            <person name="Gunzer F."/>
        </authorList>
    </citation>
    <scope>NUCLEOTIDE SEQUENCE [LARGE SCALE GENOMIC DNA]</scope>
    <source>
        <strain evidence="6 7">DSM 106044</strain>
    </source>
</reference>
<sequence length="425" mass="45500" precursor="true">MKRTVKFTALALSVMMAGGLLAGCGGNSKSSAEAATAAGTGSAVSTDSKDVTLKVWADQDVLDITKDLVEQFKAAHPEKNYTIDVVFSESGKAEEEVKKDPEAAADVIALPHDQLGQLVEAGTLYENTKYADRIKSEDTPTALDAATYKDTVYGYPYAVEAMYLVYNKSMLTEEDVKTFEGITAKAKIGLNVAEEGTNYTVAPMYIANGCKLFGDNGEDIADTTFNSEQGVNVTKWIASLKDNKNVVACNADAMNKLKSGEIAAMVTGPWGKKDITDALGENLGVAVYPTADFGDGAVQLRSFQGVKLLAVNAATKYPLDAMELADFLSNQESQKARFEGNGNIPCNNALRESDEVKNDMISGVVSEMTQEDYTVLMPKLSELRSFWDILDPIIIDAYAGKLSDADIQTKLDALVNDTASAAAAN</sequence>
<evidence type="ECO:0000256" key="3">
    <source>
        <dbReference type="ARBA" id="ARBA00022597"/>
    </source>
</evidence>
<dbReference type="InterPro" id="IPR006059">
    <property type="entry name" value="SBP"/>
</dbReference>
<dbReference type="RefSeq" id="WP_027296147.1">
    <property type="nucleotide sequence ID" value="NZ_CABMJZ010000021.1"/>
</dbReference>
<evidence type="ECO:0000256" key="2">
    <source>
        <dbReference type="ARBA" id="ARBA00022448"/>
    </source>
</evidence>
<keyword evidence="4 5" id="KW-0732">Signal</keyword>
<keyword evidence="5" id="KW-0472">Membrane</keyword>
<comment type="similarity">
    <text evidence="1 5">Belongs to the bacterial solute-binding protein 1 family.</text>
</comment>
<keyword evidence="5" id="KW-0449">Lipoprotein</keyword>
<evidence type="ECO:0000256" key="4">
    <source>
        <dbReference type="ARBA" id="ARBA00022729"/>
    </source>
</evidence>
<dbReference type="Gene3D" id="3.40.190.10">
    <property type="entry name" value="Periplasmic binding protein-like II"/>
    <property type="match status" value="2"/>
</dbReference>
<accession>A0A4U8Q9E1</accession>
<keyword evidence="5" id="KW-1003">Cell membrane</keyword>
<name>A0A4U8Q9E1_9FIRM</name>
<evidence type="ECO:0000313" key="7">
    <source>
        <dbReference type="Proteomes" id="UP000306509"/>
    </source>
</evidence>
<dbReference type="STRING" id="180332.GCA_000797495_04916"/>
<dbReference type="PANTHER" id="PTHR30061">
    <property type="entry name" value="MALTOSE-BINDING PERIPLASMIC PROTEIN"/>
    <property type="match status" value="1"/>
</dbReference>
<dbReference type="AlphaFoldDB" id="A0A4U8Q9E1"/>
<dbReference type="OrthoDB" id="9764072at2"/>
<dbReference type="GO" id="GO:0055052">
    <property type="term" value="C:ATP-binding cassette (ABC) transporter complex, substrate-binding subunit-containing"/>
    <property type="evidence" value="ECO:0007669"/>
    <property type="project" value="TreeGrafter"/>
</dbReference>
<dbReference type="GO" id="GO:1901982">
    <property type="term" value="F:maltose binding"/>
    <property type="evidence" value="ECO:0007669"/>
    <property type="project" value="TreeGrafter"/>
</dbReference>
<protein>
    <recommendedName>
        <fullName evidence="5">Maltodextrin-binding protein</fullName>
    </recommendedName>
</protein>
<evidence type="ECO:0000256" key="5">
    <source>
        <dbReference type="RuleBase" id="RU365005"/>
    </source>
</evidence>
<dbReference type="GO" id="GO:0015144">
    <property type="term" value="F:carbohydrate transmembrane transporter activity"/>
    <property type="evidence" value="ECO:0007669"/>
    <property type="project" value="InterPro"/>
</dbReference>
<keyword evidence="2 5" id="KW-0813">Transport</keyword>
<dbReference type="PROSITE" id="PS51257">
    <property type="entry name" value="PROKAR_LIPOPROTEIN"/>
    <property type="match status" value="1"/>
</dbReference>
<comment type="subcellular location">
    <subcellularLocation>
        <location evidence="5">Cell membrane</location>
        <topology evidence="5">Lipid-anchor</topology>
    </subcellularLocation>
</comment>
<proteinExistence type="inferred from homology"/>
<dbReference type="GO" id="GO:0015768">
    <property type="term" value="P:maltose transport"/>
    <property type="evidence" value="ECO:0007669"/>
    <property type="project" value="TreeGrafter"/>
</dbReference>
<dbReference type="SUPFAM" id="SSF53850">
    <property type="entry name" value="Periplasmic binding protein-like II"/>
    <property type="match status" value="1"/>
</dbReference>
<keyword evidence="7" id="KW-1185">Reference proteome</keyword>
<dbReference type="Pfam" id="PF13416">
    <property type="entry name" value="SBP_bac_8"/>
    <property type="match status" value="1"/>
</dbReference>
<dbReference type="Proteomes" id="UP000306509">
    <property type="component" value="Unassembled WGS sequence"/>
</dbReference>
<dbReference type="GO" id="GO:0042956">
    <property type="term" value="P:maltodextrin transmembrane transport"/>
    <property type="evidence" value="ECO:0007669"/>
    <property type="project" value="TreeGrafter"/>
</dbReference>
<evidence type="ECO:0000313" key="6">
    <source>
        <dbReference type="EMBL" id="TLD01189.1"/>
    </source>
</evidence>
<dbReference type="InterPro" id="IPR006060">
    <property type="entry name" value="Maltose/Cyclodextrin-bd"/>
</dbReference>
<organism evidence="6 7">
    <name type="scientific">Robinsoniella peoriensis</name>
    <dbReference type="NCBI Taxonomy" id="180332"/>
    <lineage>
        <taxon>Bacteria</taxon>
        <taxon>Bacillati</taxon>
        <taxon>Bacillota</taxon>
        <taxon>Clostridia</taxon>
        <taxon>Lachnospirales</taxon>
        <taxon>Lachnospiraceae</taxon>
        <taxon>Robinsoniella</taxon>
    </lineage>
</organism>
<dbReference type="EMBL" id="QGQD01000043">
    <property type="protein sequence ID" value="TLD01189.1"/>
    <property type="molecule type" value="Genomic_DNA"/>
</dbReference>
<keyword evidence="3 5" id="KW-0762">Sugar transport</keyword>
<dbReference type="PRINTS" id="PR00181">
    <property type="entry name" value="MALTOSEBP"/>
</dbReference>
<gene>
    <name evidence="6" type="primary">malX_1</name>
    <name evidence="6" type="ORF">DSM106044_01981</name>
</gene>
<feature type="chain" id="PRO_5039755773" description="Maltodextrin-binding protein" evidence="5">
    <location>
        <begin position="23"/>
        <end position="425"/>
    </location>
</feature>
<feature type="signal peptide" evidence="5">
    <location>
        <begin position="1"/>
        <end position="22"/>
    </location>
</feature>
<evidence type="ECO:0000256" key="1">
    <source>
        <dbReference type="ARBA" id="ARBA00008520"/>
    </source>
</evidence>
<comment type="caution">
    <text evidence="6">The sequence shown here is derived from an EMBL/GenBank/DDBJ whole genome shotgun (WGS) entry which is preliminary data.</text>
</comment>